<dbReference type="AlphaFoldDB" id="A0A2G5IDL3"/>
<feature type="compositionally biased region" description="Basic and acidic residues" evidence="1">
    <location>
        <begin position="106"/>
        <end position="133"/>
    </location>
</feature>
<keyword evidence="5" id="KW-1185">Reference proteome</keyword>
<dbReference type="Proteomes" id="UP000230605">
    <property type="component" value="Chromosome 10"/>
</dbReference>
<evidence type="ECO:0000313" key="4">
    <source>
        <dbReference type="Proteomes" id="UP000230605"/>
    </source>
</evidence>
<evidence type="ECO:0000313" key="5">
    <source>
        <dbReference type="Proteomes" id="UP001302367"/>
    </source>
</evidence>
<organism evidence="2 4">
    <name type="scientific">Cercospora beticola</name>
    <name type="common">Sugarbeet leaf spot fungus</name>
    <dbReference type="NCBI Taxonomy" id="122368"/>
    <lineage>
        <taxon>Eukaryota</taxon>
        <taxon>Fungi</taxon>
        <taxon>Dikarya</taxon>
        <taxon>Ascomycota</taxon>
        <taxon>Pezizomycotina</taxon>
        <taxon>Dothideomycetes</taxon>
        <taxon>Dothideomycetidae</taxon>
        <taxon>Mycosphaerellales</taxon>
        <taxon>Mycosphaerellaceae</taxon>
        <taxon>Cercospora</taxon>
    </lineage>
</organism>
<dbReference type="OrthoDB" id="3650267at2759"/>
<sequence length="205" mass="23680">MMEDAHDSASRLSWPRNLDLQRRTGFWIGDPPFKLKGAETVFTEQASKGNGLQTPTAQVMRRRLPEAFGTSQGMRRPLEAKPSSSTQQLKSDIPPRSHSSRKPQVRKVERQKERRREKREQGDEWRGRRDSVEDRIYSKAQKDFIAQSHVDWANRADTKGESIPLRELTQRFNEHFRESPVRSRSSLASLIGRDGGLSRLRDSLK</sequence>
<dbReference type="EMBL" id="CP134188">
    <property type="protein sequence ID" value="WPB04252.1"/>
    <property type="molecule type" value="Genomic_DNA"/>
</dbReference>
<evidence type="ECO:0000256" key="1">
    <source>
        <dbReference type="SAM" id="MobiDB-lite"/>
    </source>
</evidence>
<reference evidence="2 4" key="1">
    <citation type="submission" date="2015-10" db="EMBL/GenBank/DDBJ databases">
        <title>The cercosporin biosynthetic gene cluster was horizontally transferred to several fungal lineages and shown to be expanded in Cercospora beticola based on microsynteny with recipient genomes.</title>
        <authorList>
            <person name="De Jonge R."/>
            <person name="Ebert M.K."/>
            <person name="Suttle J.C."/>
            <person name="Jurick Ii W.M."/>
            <person name="Secor G.A."/>
            <person name="Thomma B.P."/>
            <person name="Van De Peer Y."/>
            <person name="Bolton M.D."/>
        </authorList>
    </citation>
    <scope>NUCLEOTIDE SEQUENCE [LARGE SCALE GENOMIC DNA]</scope>
    <source>
        <strain evidence="2 4">09-40</strain>
    </source>
</reference>
<gene>
    <name evidence="2" type="ORF">CB0940_11893</name>
    <name evidence="3" type="ORF">RHO25_008897</name>
</gene>
<protein>
    <submittedName>
        <fullName evidence="2">Uncharacterized protein</fullName>
    </submittedName>
</protein>
<dbReference type="EMBL" id="LKMD01000099">
    <property type="protein sequence ID" value="PIB02865.1"/>
    <property type="molecule type" value="Genomic_DNA"/>
</dbReference>
<name>A0A2G5IDL3_CERBT</name>
<feature type="region of interest" description="Disordered" evidence="1">
    <location>
        <begin position="67"/>
        <end position="133"/>
    </location>
</feature>
<accession>A0A2G5IDL3</accession>
<dbReference type="Proteomes" id="UP001302367">
    <property type="component" value="Chromosome 5"/>
</dbReference>
<evidence type="ECO:0000313" key="2">
    <source>
        <dbReference type="EMBL" id="PIB02865.1"/>
    </source>
</evidence>
<reference evidence="3 5" key="2">
    <citation type="submission" date="2023-09" db="EMBL/GenBank/DDBJ databases">
        <title>Complete-Gapless Cercospora beticola genome.</title>
        <authorList>
            <person name="Wyatt N.A."/>
            <person name="Spanner R.E."/>
            <person name="Bolton M.D."/>
        </authorList>
    </citation>
    <scope>NUCLEOTIDE SEQUENCE [LARGE SCALE GENOMIC DNA]</scope>
    <source>
        <strain evidence="3">Cb09-40</strain>
    </source>
</reference>
<proteinExistence type="predicted"/>
<evidence type="ECO:0000313" key="3">
    <source>
        <dbReference type="EMBL" id="WPB04252.1"/>
    </source>
</evidence>